<dbReference type="AlphaFoldDB" id="A0A5N7BED9"/>
<sequence>MDFVLCSHLTYLTLGPFFFFLKRKKKKDKKKMLELLVFGCCWGEGGKIWCHFFYVFTCN</sequence>
<name>A0A5N7BED9_9EURO</name>
<keyword evidence="1" id="KW-1133">Transmembrane helix</keyword>
<dbReference type="EMBL" id="ML736185">
    <property type="protein sequence ID" value="KAE8380143.1"/>
    <property type="molecule type" value="Genomic_DNA"/>
</dbReference>
<keyword evidence="3" id="KW-1185">Reference proteome</keyword>
<protein>
    <submittedName>
        <fullName evidence="2">Uncharacterized protein</fullName>
    </submittedName>
</protein>
<accession>A0A5N7BED9</accession>
<gene>
    <name evidence="2" type="ORF">BDV26DRAFT_258069</name>
</gene>
<evidence type="ECO:0000256" key="1">
    <source>
        <dbReference type="SAM" id="Phobius"/>
    </source>
</evidence>
<keyword evidence="1" id="KW-0812">Transmembrane</keyword>
<proteinExistence type="predicted"/>
<reference evidence="2 3" key="1">
    <citation type="submission" date="2019-04" db="EMBL/GenBank/DDBJ databases">
        <title>Friends and foes A comparative genomics studyof 23 Aspergillus species from section Flavi.</title>
        <authorList>
            <consortium name="DOE Joint Genome Institute"/>
            <person name="Kjaerbolling I."/>
            <person name="Vesth T."/>
            <person name="Frisvad J.C."/>
            <person name="Nybo J.L."/>
            <person name="Theobald S."/>
            <person name="Kildgaard S."/>
            <person name="Isbrandt T."/>
            <person name="Kuo A."/>
            <person name="Sato A."/>
            <person name="Lyhne E.K."/>
            <person name="Kogle M.E."/>
            <person name="Wiebenga A."/>
            <person name="Kun R.S."/>
            <person name="Lubbers R.J."/>
            <person name="Makela M.R."/>
            <person name="Barry K."/>
            <person name="Chovatia M."/>
            <person name="Clum A."/>
            <person name="Daum C."/>
            <person name="Haridas S."/>
            <person name="He G."/>
            <person name="LaButti K."/>
            <person name="Lipzen A."/>
            <person name="Mondo S."/>
            <person name="Riley R."/>
            <person name="Salamov A."/>
            <person name="Simmons B.A."/>
            <person name="Magnuson J.K."/>
            <person name="Henrissat B."/>
            <person name="Mortensen U.H."/>
            <person name="Larsen T.O."/>
            <person name="Devries R.P."/>
            <person name="Grigoriev I.V."/>
            <person name="Machida M."/>
            <person name="Baker S.E."/>
            <person name="Andersen M.R."/>
        </authorList>
    </citation>
    <scope>NUCLEOTIDE SEQUENCE [LARGE SCALE GENOMIC DNA]</scope>
    <source>
        <strain evidence="2 3">IBT 29228</strain>
    </source>
</reference>
<feature type="non-terminal residue" evidence="2">
    <location>
        <position position="59"/>
    </location>
</feature>
<feature type="transmembrane region" description="Helical" evidence="1">
    <location>
        <begin position="6"/>
        <end position="22"/>
    </location>
</feature>
<keyword evidence="1" id="KW-0472">Membrane</keyword>
<evidence type="ECO:0000313" key="3">
    <source>
        <dbReference type="Proteomes" id="UP000326198"/>
    </source>
</evidence>
<organism evidence="2 3">
    <name type="scientific">Aspergillus bertholletiae</name>
    <dbReference type="NCBI Taxonomy" id="1226010"/>
    <lineage>
        <taxon>Eukaryota</taxon>
        <taxon>Fungi</taxon>
        <taxon>Dikarya</taxon>
        <taxon>Ascomycota</taxon>
        <taxon>Pezizomycotina</taxon>
        <taxon>Eurotiomycetes</taxon>
        <taxon>Eurotiomycetidae</taxon>
        <taxon>Eurotiales</taxon>
        <taxon>Aspergillaceae</taxon>
        <taxon>Aspergillus</taxon>
        <taxon>Aspergillus subgen. Circumdati</taxon>
    </lineage>
</organism>
<evidence type="ECO:0000313" key="2">
    <source>
        <dbReference type="EMBL" id="KAE8380143.1"/>
    </source>
</evidence>
<dbReference type="Proteomes" id="UP000326198">
    <property type="component" value="Unassembled WGS sequence"/>
</dbReference>